<accession>A0ACB8FI14</accession>
<gene>
    <name evidence="1" type="ORF">K3G42_020807</name>
</gene>
<protein>
    <submittedName>
        <fullName evidence="1">Uncharacterized protein</fullName>
    </submittedName>
</protein>
<comment type="caution">
    <text evidence="1">The sequence shown here is derived from an EMBL/GenBank/DDBJ whole genome shotgun (WGS) entry which is preliminary data.</text>
</comment>
<reference evidence="1" key="1">
    <citation type="submission" date="2021-08" db="EMBL/GenBank/DDBJ databases">
        <title>The first chromosome-level gecko genome reveals the dynamic sex chromosomes of Neotropical dwarf geckos (Sphaerodactylidae: Sphaerodactylus).</title>
        <authorList>
            <person name="Pinto B.J."/>
            <person name="Keating S.E."/>
            <person name="Gamble T."/>
        </authorList>
    </citation>
    <scope>NUCLEOTIDE SEQUENCE</scope>
    <source>
        <strain evidence="1">TG3544</strain>
    </source>
</reference>
<dbReference type="EMBL" id="CM037617">
    <property type="protein sequence ID" value="KAH8004895.1"/>
    <property type="molecule type" value="Genomic_DNA"/>
</dbReference>
<organism evidence="1 2">
    <name type="scientific">Sphaerodactylus townsendi</name>
    <dbReference type="NCBI Taxonomy" id="933632"/>
    <lineage>
        <taxon>Eukaryota</taxon>
        <taxon>Metazoa</taxon>
        <taxon>Chordata</taxon>
        <taxon>Craniata</taxon>
        <taxon>Vertebrata</taxon>
        <taxon>Euteleostomi</taxon>
        <taxon>Lepidosauria</taxon>
        <taxon>Squamata</taxon>
        <taxon>Bifurcata</taxon>
        <taxon>Gekkota</taxon>
        <taxon>Sphaerodactylidae</taxon>
        <taxon>Sphaerodactylus</taxon>
    </lineage>
</organism>
<evidence type="ECO:0000313" key="1">
    <source>
        <dbReference type="EMBL" id="KAH8004895.1"/>
    </source>
</evidence>
<sequence>MTPLQKREVEKSTVLKEEKTTQDSKEKLCGMHEQNELKSEVHQIEKLPKQEVSNITFEEQLREEICPEEEKHFKCEYIERQKTRVAMQVLKVDSFKDELDKLMRERSFHRTQDVLKNKNNLEAVAEKQNNDEHEEGEKAAKVTDHDKLAAQRHKTSSKFKKQYVFSEVIENLHQGLPSSGPISNISTIGNCRQVNRHQSEIKSVNSVSTYEPSFGNATKTRQDTSSTHNEGQIPNMSMEKKKTLMEELFGPSCILKDSHQSLNELSKQKTPLQSERMYKISSYLDEGLHCGDSKQTHIKVFHAPATLEDLR</sequence>
<keyword evidence="2" id="KW-1185">Reference proteome</keyword>
<proteinExistence type="predicted"/>
<evidence type="ECO:0000313" key="2">
    <source>
        <dbReference type="Proteomes" id="UP000827872"/>
    </source>
</evidence>
<dbReference type="Proteomes" id="UP000827872">
    <property type="component" value="Linkage Group LG04"/>
</dbReference>
<name>A0ACB8FI14_9SAUR</name>